<dbReference type="Gene3D" id="3.40.50.300">
    <property type="entry name" value="P-loop containing nucleotide triphosphate hydrolases"/>
    <property type="match status" value="1"/>
</dbReference>
<accession>A0A0M0J7X5</accession>
<evidence type="ECO:0000256" key="2">
    <source>
        <dbReference type="ARBA" id="ARBA00022771"/>
    </source>
</evidence>
<dbReference type="AlphaFoldDB" id="A0A0M0J7X5"/>
<dbReference type="SUPFAM" id="SSF52540">
    <property type="entry name" value="P-loop containing nucleoside triphosphate hydrolases"/>
    <property type="match status" value="1"/>
</dbReference>
<dbReference type="Pfam" id="PF13920">
    <property type="entry name" value="zf-C3HC4_3"/>
    <property type="match status" value="1"/>
</dbReference>
<dbReference type="InterPro" id="IPR017907">
    <property type="entry name" value="Znf_RING_CS"/>
</dbReference>
<feature type="region of interest" description="Disordered" evidence="6">
    <location>
        <begin position="183"/>
        <end position="220"/>
    </location>
</feature>
<dbReference type="InterPro" id="IPR049730">
    <property type="entry name" value="SNF2/RAD54-like_C"/>
</dbReference>
<feature type="domain" description="RING-type" evidence="7">
    <location>
        <begin position="226"/>
        <end position="267"/>
    </location>
</feature>
<evidence type="ECO:0000256" key="6">
    <source>
        <dbReference type="SAM" id="MobiDB-lite"/>
    </source>
</evidence>
<reference evidence="9" key="1">
    <citation type="journal article" date="2015" name="PLoS Genet.">
        <title>Genome Sequence and Transcriptome Analyses of Chrysochromulina tobin: Metabolic Tools for Enhanced Algal Fitness in the Prominent Order Prymnesiales (Haptophyceae).</title>
        <authorList>
            <person name="Hovde B.T."/>
            <person name="Deodato C.R."/>
            <person name="Hunsperger H.M."/>
            <person name="Ryken S.A."/>
            <person name="Yost W."/>
            <person name="Jha R.K."/>
            <person name="Patterson J."/>
            <person name="Monnat R.J. Jr."/>
            <person name="Barlow S.B."/>
            <person name="Starkenburg S.R."/>
            <person name="Cattolico R.A."/>
        </authorList>
    </citation>
    <scope>NUCLEOTIDE SEQUENCE</scope>
    <source>
        <strain evidence="9">CCMP291</strain>
    </source>
</reference>
<dbReference type="InterPro" id="IPR001841">
    <property type="entry name" value="Znf_RING"/>
</dbReference>
<dbReference type="GO" id="GO:0016787">
    <property type="term" value="F:hydrolase activity"/>
    <property type="evidence" value="ECO:0007669"/>
    <property type="project" value="UniProtKB-KW"/>
</dbReference>
<name>A0A0M0J7X5_9EUKA</name>
<keyword evidence="9" id="KW-1185">Reference proteome</keyword>
<dbReference type="OrthoDB" id="423559at2759"/>
<sequence length="461" mass="49084">MHDAAAAPAASSAGGANLGAAAAEAVPGAIYLISEAEAAGDFCDAAWRAAAIGGIALLVACDGEVTRPMTRGRDNEAPPIPAAMLPASEAAPIFACLTAPVFGHSDPRDSAPSSTTLPPPAPPHATLLVRTVAIEEDAAGGGGGVDEGRMADVVALDDASEQSVTQRIVQLEAEESRLEKALHFSSQQQRAAAELSQPPSTTTTAGAGVTGSEDDTDPERSSAVVCPICLDRPEAVCVLPECFHCLCRSCLQRAVAGGTSFRCPLCRINVESWQVSVYRTARASEQTSRPPDTMAIELAVWRQQPSKLQRLLQLVHTVLLEAPDERVLIYTQWLAHVEHLGTLLDAACMPALRMSGNLGHCMRCLQAFGRHGQPRVLILSSQHHSSGINLQAARNLVLVHPYCTPSATAPEFVSFKQLCAFEQQAIGRIRRYPQAKPVRVWRLVGRDSVEEGLYRGGFVRE</sequence>
<dbReference type="Proteomes" id="UP000037460">
    <property type="component" value="Unassembled WGS sequence"/>
</dbReference>
<keyword evidence="1" id="KW-0479">Metal-binding</keyword>
<evidence type="ECO:0000313" key="9">
    <source>
        <dbReference type="Proteomes" id="UP000037460"/>
    </source>
</evidence>
<keyword evidence="3" id="KW-0378">Hydrolase</keyword>
<evidence type="ECO:0000256" key="3">
    <source>
        <dbReference type="ARBA" id="ARBA00022801"/>
    </source>
</evidence>
<dbReference type="SMART" id="SM00184">
    <property type="entry name" value="RING"/>
    <property type="match status" value="1"/>
</dbReference>
<dbReference type="GO" id="GO:0008270">
    <property type="term" value="F:zinc ion binding"/>
    <property type="evidence" value="ECO:0007669"/>
    <property type="project" value="UniProtKB-KW"/>
</dbReference>
<dbReference type="InterPro" id="IPR027417">
    <property type="entry name" value="P-loop_NTPase"/>
</dbReference>
<evidence type="ECO:0000256" key="4">
    <source>
        <dbReference type="ARBA" id="ARBA00022833"/>
    </source>
</evidence>
<keyword evidence="2 5" id="KW-0863">Zinc-finger</keyword>
<dbReference type="CDD" id="cd18793">
    <property type="entry name" value="SF2_C_SNF"/>
    <property type="match status" value="1"/>
</dbReference>
<feature type="region of interest" description="Disordered" evidence="6">
    <location>
        <begin position="105"/>
        <end position="124"/>
    </location>
</feature>
<dbReference type="Gene3D" id="3.30.40.10">
    <property type="entry name" value="Zinc/RING finger domain, C3HC4 (zinc finger)"/>
    <property type="match status" value="1"/>
</dbReference>
<evidence type="ECO:0000256" key="5">
    <source>
        <dbReference type="PROSITE-ProRule" id="PRU00175"/>
    </source>
</evidence>
<dbReference type="PROSITE" id="PS00518">
    <property type="entry name" value="ZF_RING_1"/>
    <property type="match status" value="1"/>
</dbReference>
<comment type="caution">
    <text evidence="8">The sequence shown here is derived from an EMBL/GenBank/DDBJ whole genome shotgun (WGS) entry which is preliminary data.</text>
</comment>
<proteinExistence type="predicted"/>
<dbReference type="InterPro" id="IPR052583">
    <property type="entry name" value="ATP-helicase/E3_Ub-Ligase"/>
</dbReference>
<dbReference type="PANTHER" id="PTHR45865">
    <property type="entry name" value="E3 UBIQUITIN-PROTEIN LIGASE SHPRH FAMILY MEMBER"/>
    <property type="match status" value="1"/>
</dbReference>
<feature type="compositionally biased region" description="Low complexity" evidence="6">
    <location>
        <begin position="201"/>
        <end position="211"/>
    </location>
</feature>
<gene>
    <name evidence="8" type="ORF">Ctob_001482</name>
</gene>
<dbReference type="EMBL" id="JWZX01003258">
    <property type="protein sequence ID" value="KOO22699.1"/>
    <property type="molecule type" value="Genomic_DNA"/>
</dbReference>
<evidence type="ECO:0000256" key="1">
    <source>
        <dbReference type="ARBA" id="ARBA00022723"/>
    </source>
</evidence>
<keyword evidence="4" id="KW-0862">Zinc</keyword>
<organism evidence="8 9">
    <name type="scientific">Chrysochromulina tobinii</name>
    <dbReference type="NCBI Taxonomy" id="1460289"/>
    <lineage>
        <taxon>Eukaryota</taxon>
        <taxon>Haptista</taxon>
        <taxon>Haptophyta</taxon>
        <taxon>Prymnesiophyceae</taxon>
        <taxon>Prymnesiales</taxon>
        <taxon>Chrysochromulinaceae</taxon>
        <taxon>Chrysochromulina</taxon>
    </lineage>
</organism>
<dbReference type="SUPFAM" id="SSF57850">
    <property type="entry name" value="RING/U-box"/>
    <property type="match status" value="1"/>
</dbReference>
<protein>
    <submittedName>
        <fullName evidence="8">Snf2 super family</fullName>
    </submittedName>
</protein>
<evidence type="ECO:0000313" key="8">
    <source>
        <dbReference type="EMBL" id="KOO22699.1"/>
    </source>
</evidence>
<dbReference type="InterPro" id="IPR013083">
    <property type="entry name" value="Znf_RING/FYVE/PHD"/>
</dbReference>
<dbReference type="PROSITE" id="PS50089">
    <property type="entry name" value="ZF_RING_2"/>
    <property type="match status" value="1"/>
</dbReference>
<dbReference type="PANTHER" id="PTHR45865:SF1">
    <property type="entry name" value="E3 UBIQUITIN-PROTEIN LIGASE SHPRH"/>
    <property type="match status" value="1"/>
</dbReference>
<evidence type="ECO:0000259" key="7">
    <source>
        <dbReference type="PROSITE" id="PS50089"/>
    </source>
</evidence>